<dbReference type="NCBIfam" id="TIGR02729">
    <property type="entry name" value="Obg_CgtA"/>
    <property type="match status" value="1"/>
</dbReference>
<dbReference type="PANTHER" id="PTHR11702:SF31">
    <property type="entry name" value="MITOCHONDRIAL RIBOSOME-ASSOCIATED GTPASE 2"/>
    <property type="match status" value="1"/>
</dbReference>
<proteinExistence type="inferred from homology"/>
<name>A0ABQ6HKE1_9MICO</name>
<evidence type="ECO:0000256" key="1">
    <source>
        <dbReference type="ARBA" id="ARBA00001946"/>
    </source>
</evidence>
<dbReference type="CDD" id="cd01898">
    <property type="entry name" value="Obg"/>
    <property type="match status" value="1"/>
</dbReference>
<dbReference type="PROSITE" id="PS51883">
    <property type="entry name" value="OBG"/>
    <property type="match status" value="1"/>
</dbReference>
<feature type="binding site" evidence="9">
    <location>
        <begin position="304"/>
        <end position="307"/>
    </location>
    <ligand>
        <name>GTP</name>
        <dbReference type="ChEBI" id="CHEBI:37565"/>
    </ligand>
</feature>
<feature type="compositionally biased region" description="Basic and acidic residues" evidence="10">
    <location>
        <begin position="470"/>
        <end position="508"/>
    </location>
</feature>
<feature type="region of interest" description="Disordered" evidence="10">
    <location>
        <begin position="1"/>
        <end position="60"/>
    </location>
</feature>
<evidence type="ECO:0000313" key="14">
    <source>
        <dbReference type="EMBL" id="GMA18807.1"/>
    </source>
</evidence>
<dbReference type="InterPro" id="IPR036346">
    <property type="entry name" value="GTP-bd_prot_GTP1/OBG_C_sf"/>
</dbReference>
<dbReference type="PROSITE" id="PS00905">
    <property type="entry name" value="GTP1_OBG"/>
    <property type="match status" value="1"/>
</dbReference>
<dbReference type="SUPFAM" id="SSF102741">
    <property type="entry name" value="Obg GTP-binding protein C-terminal domain"/>
    <property type="match status" value="1"/>
</dbReference>
<dbReference type="InterPro" id="IPR015349">
    <property type="entry name" value="OCT_dom"/>
</dbReference>
<dbReference type="NCBIfam" id="NF008956">
    <property type="entry name" value="PRK12299.1"/>
    <property type="match status" value="1"/>
</dbReference>
<evidence type="ECO:0000313" key="15">
    <source>
        <dbReference type="Proteomes" id="UP001157109"/>
    </source>
</evidence>
<dbReference type="InterPro" id="IPR027417">
    <property type="entry name" value="P-loop_NTPase"/>
</dbReference>
<dbReference type="InterPro" id="IPR006074">
    <property type="entry name" value="GTP1-OBG_CS"/>
</dbReference>
<feature type="region of interest" description="Disordered" evidence="10">
    <location>
        <begin position="77"/>
        <end position="97"/>
    </location>
</feature>
<accession>A0ABQ6HKE1</accession>
<feature type="binding site" evidence="9">
    <location>
        <position position="207"/>
    </location>
    <ligand>
        <name>Mg(2+)</name>
        <dbReference type="ChEBI" id="CHEBI:18420"/>
    </ligand>
</feature>
<keyword evidence="5 9" id="KW-0547">Nucleotide-binding</keyword>
<dbReference type="Gene3D" id="3.30.300.350">
    <property type="entry name" value="GTP-binding protein OBG, C-terminal domain"/>
    <property type="match status" value="1"/>
</dbReference>
<dbReference type="HAMAP" id="MF_01454">
    <property type="entry name" value="GTPase_Obg"/>
    <property type="match status" value="1"/>
</dbReference>
<dbReference type="Gene3D" id="2.70.210.12">
    <property type="entry name" value="GTP1/OBG domain"/>
    <property type="match status" value="1"/>
</dbReference>
<dbReference type="InterPro" id="IPR014100">
    <property type="entry name" value="GTP-bd_Obg/CgtA"/>
</dbReference>
<dbReference type="Pfam" id="PF09269">
    <property type="entry name" value="DUF1967"/>
    <property type="match status" value="1"/>
</dbReference>
<evidence type="ECO:0000256" key="2">
    <source>
        <dbReference type="ARBA" id="ARBA00007699"/>
    </source>
</evidence>
<keyword evidence="7 9" id="KW-0460">Magnesium</keyword>
<feature type="region of interest" description="Disordered" evidence="10">
    <location>
        <begin position="470"/>
        <end position="542"/>
    </location>
</feature>
<evidence type="ECO:0000256" key="3">
    <source>
        <dbReference type="ARBA" id="ARBA00022490"/>
    </source>
</evidence>
<protein>
    <recommendedName>
        <fullName evidence="9">GTPase Obg</fullName>
        <ecNumber evidence="9">3.6.5.-</ecNumber>
    </recommendedName>
    <alternativeName>
        <fullName evidence="9">GTP-binding protein Obg</fullName>
    </alternativeName>
</protein>
<evidence type="ECO:0000256" key="8">
    <source>
        <dbReference type="ARBA" id="ARBA00023134"/>
    </source>
</evidence>
<dbReference type="Pfam" id="PF01926">
    <property type="entry name" value="MMR_HSR1"/>
    <property type="match status" value="1"/>
</dbReference>
<dbReference type="PROSITE" id="PS51710">
    <property type="entry name" value="G_OBG"/>
    <property type="match status" value="1"/>
</dbReference>
<keyword evidence="4 9" id="KW-0479">Metal-binding</keyword>
<dbReference type="PANTHER" id="PTHR11702">
    <property type="entry name" value="DEVELOPMENTALLY REGULATED GTP-BINDING PROTEIN-RELATED"/>
    <property type="match status" value="1"/>
</dbReference>
<dbReference type="SUPFAM" id="SSF82051">
    <property type="entry name" value="Obg GTP-binding protein N-terminal domain"/>
    <property type="match status" value="1"/>
</dbReference>
<reference evidence="15" key="1">
    <citation type="journal article" date="2019" name="Int. J. Syst. Evol. Microbiol.">
        <title>The Global Catalogue of Microorganisms (GCM) 10K type strain sequencing project: providing services to taxonomists for standard genome sequencing and annotation.</title>
        <authorList>
            <consortium name="The Broad Institute Genomics Platform"/>
            <consortium name="The Broad Institute Genome Sequencing Center for Infectious Disease"/>
            <person name="Wu L."/>
            <person name="Ma J."/>
        </authorList>
    </citation>
    <scope>NUCLEOTIDE SEQUENCE [LARGE SCALE GENOMIC DNA]</scope>
    <source>
        <strain evidence="15">NBRC 105830</strain>
    </source>
</reference>
<dbReference type="Proteomes" id="UP001157109">
    <property type="component" value="Unassembled WGS sequence"/>
</dbReference>
<dbReference type="InterPro" id="IPR036726">
    <property type="entry name" value="GTP1_OBG_dom_sf"/>
</dbReference>
<gene>
    <name evidence="9 14" type="primary">obg</name>
    <name evidence="14" type="ORF">GCM10025862_08280</name>
</gene>
<comment type="caution">
    <text evidence="14">The sequence shown here is derived from an EMBL/GenBank/DDBJ whole genome shotgun (WGS) entry which is preliminary data.</text>
</comment>
<keyword evidence="6 9" id="KW-0378">Hydrolase</keyword>
<dbReference type="PROSITE" id="PS51881">
    <property type="entry name" value="OCT"/>
    <property type="match status" value="1"/>
</dbReference>
<keyword evidence="3 9" id="KW-0963">Cytoplasm</keyword>
<sequence length="542" mass="57827">MLGPLAGRKGPVAHGHQLRRPCDPARPGRQRGHGVASVHREKFKPLGGPDGGNGGRGGSVILRVDPQITTLLDYHHHPHRKAGNGKPGAGGERNGADGADLVLGVPQGTVVKDPGGEILADLVAFDSECIIAAGGRGGLGNKALASPRRKAPGFALLGEPGEDLDIVLELKTLADVALIGFPSAGKSSLVAAMSAARPKIADYPFTTLVPNLGVVTAGSMRYTIADVPGLIPGAHEGRGLGLEFLRHVERCSVLVHVVDCATLEPGRDPMTDLDVIEHELSMYVPDASLGGRPLAERTRVVVLNKADVTEARELAEMVKPDLEARGLEVHIVSAVSHEGLRELSFALARHVNEARAEVEEAKPVRIVLRPRAVDETGFTVRREGGSDGEFYRVTGERPERWVRQTDFSNDEAVGYLADRLARLGVEEELYKSGAVAGSTVVIGDRRDAVVFDWEPTLQAGAELLGRRGTDLRLDQSSRPTRAEKREELADLKAARRKTQGELDAERSSGHWATAPRDADARDADADADADAGDRDPRDGDQA</sequence>
<evidence type="ECO:0000259" key="11">
    <source>
        <dbReference type="PROSITE" id="PS51710"/>
    </source>
</evidence>
<keyword evidence="8 9" id="KW-0342">GTP-binding</keyword>
<dbReference type="PRINTS" id="PR00326">
    <property type="entry name" value="GTP1OBG"/>
</dbReference>
<evidence type="ECO:0000259" key="12">
    <source>
        <dbReference type="PROSITE" id="PS51881"/>
    </source>
</evidence>
<comment type="subcellular location">
    <subcellularLocation>
        <location evidence="9">Cytoplasm</location>
    </subcellularLocation>
</comment>
<dbReference type="SUPFAM" id="SSF52540">
    <property type="entry name" value="P-loop containing nucleoside triphosphate hydrolases"/>
    <property type="match status" value="1"/>
</dbReference>
<feature type="binding site" evidence="9">
    <location>
        <begin position="205"/>
        <end position="209"/>
    </location>
    <ligand>
        <name>GTP</name>
        <dbReference type="ChEBI" id="CHEBI:37565"/>
    </ligand>
</feature>
<feature type="binding site" evidence="9">
    <location>
        <begin position="333"/>
        <end position="335"/>
    </location>
    <ligand>
        <name>GTP</name>
        <dbReference type="ChEBI" id="CHEBI:37565"/>
    </ligand>
</feature>
<feature type="binding site" evidence="9">
    <location>
        <position position="187"/>
    </location>
    <ligand>
        <name>Mg(2+)</name>
        <dbReference type="ChEBI" id="CHEBI:18420"/>
    </ligand>
</feature>
<dbReference type="NCBIfam" id="NF008954">
    <property type="entry name" value="PRK12296.1"/>
    <property type="match status" value="1"/>
</dbReference>
<dbReference type="NCBIfam" id="NF008955">
    <property type="entry name" value="PRK12297.1"/>
    <property type="match status" value="1"/>
</dbReference>
<feature type="compositionally biased region" description="Gly residues" evidence="10">
    <location>
        <begin position="48"/>
        <end position="58"/>
    </location>
</feature>
<feature type="domain" description="OCT" evidence="12">
    <location>
        <begin position="370"/>
        <end position="455"/>
    </location>
</feature>
<feature type="domain" description="OBG-type G" evidence="11">
    <location>
        <begin position="174"/>
        <end position="352"/>
    </location>
</feature>
<evidence type="ECO:0000259" key="13">
    <source>
        <dbReference type="PROSITE" id="PS51883"/>
    </source>
</evidence>
<feature type="binding site" evidence="9">
    <location>
        <begin position="180"/>
        <end position="187"/>
    </location>
    <ligand>
        <name>GTP</name>
        <dbReference type="ChEBI" id="CHEBI:37565"/>
    </ligand>
</feature>
<evidence type="ECO:0000256" key="4">
    <source>
        <dbReference type="ARBA" id="ARBA00022723"/>
    </source>
</evidence>
<organism evidence="14 15">
    <name type="scientific">Arsenicicoccus piscis</name>
    <dbReference type="NCBI Taxonomy" id="673954"/>
    <lineage>
        <taxon>Bacteria</taxon>
        <taxon>Bacillati</taxon>
        <taxon>Actinomycetota</taxon>
        <taxon>Actinomycetes</taxon>
        <taxon>Micrococcales</taxon>
        <taxon>Intrasporangiaceae</taxon>
        <taxon>Arsenicicoccus</taxon>
    </lineage>
</organism>
<feature type="domain" description="Obg" evidence="13">
    <location>
        <begin position="16"/>
        <end position="173"/>
    </location>
</feature>
<keyword evidence="15" id="KW-1185">Reference proteome</keyword>
<dbReference type="Gene3D" id="3.40.50.300">
    <property type="entry name" value="P-loop containing nucleotide triphosphate hydrolases"/>
    <property type="match status" value="1"/>
</dbReference>
<comment type="function">
    <text evidence="9">An essential GTPase which binds GTP, GDP and possibly (p)ppGpp with moderate affinity, with high nucleotide exchange rates and a fairly low GTP hydrolysis rate. Plays a role in control of the cell cycle, stress response, ribosome biogenesis and in those bacteria that undergo differentiation, in morphogenesis control.</text>
</comment>
<comment type="cofactor">
    <cofactor evidence="1 9">
        <name>Mg(2+)</name>
        <dbReference type="ChEBI" id="CHEBI:18420"/>
    </cofactor>
</comment>
<dbReference type="Pfam" id="PF01018">
    <property type="entry name" value="GTP1_OBG"/>
    <property type="match status" value="1"/>
</dbReference>
<dbReference type="InterPro" id="IPR006169">
    <property type="entry name" value="GTP1_OBG_dom"/>
</dbReference>
<comment type="similarity">
    <text evidence="2 9">Belongs to the TRAFAC class OBG-HflX-like GTPase superfamily. OBG GTPase family.</text>
</comment>
<dbReference type="InterPro" id="IPR006073">
    <property type="entry name" value="GTP-bd"/>
</dbReference>
<dbReference type="EC" id="3.6.5.-" evidence="9"/>
<dbReference type="InterPro" id="IPR045086">
    <property type="entry name" value="OBG_GTPase"/>
</dbReference>
<dbReference type="EMBL" id="BSUJ01000001">
    <property type="protein sequence ID" value="GMA18807.1"/>
    <property type="molecule type" value="Genomic_DNA"/>
</dbReference>
<evidence type="ECO:0000256" key="9">
    <source>
        <dbReference type="HAMAP-Rule" id="MF_01454"/>
    </source>
</evidence>
<dbReference type="InterPro" id="IPR031167">
    <property type="entry name" value="G_OBG"/>
</dbReference>
<dbReference type="NCBIfam" id="TIGR03595">
    <property type="entry name" value="Obg_CgtA_exten"/>
    <property type="match status" value="1"/>
</dbReference>
<comment type="subunit">
    <text evidence="9">Monomer.</text>
</comment>
<evidence type="ECO:0000256" key="6">
    <source>
        <dbReference type="ARBA" id="ARBA00022801"/>
    </source>
</evidence>
<feature type="compositionally biased region" description="Basic and acidic residues" evidence="10">
    <location>
        <begin position="531"/>
        <end position="542"/>
    </location>
</feature>
<evidence type="ECO:0000256" key="5">
    <source>
        <dbReference type="ARBA" id="ARBA00022741"/>
    </source>
</evidence>
<evidence type="ECO:0000256" key="10">
    <source>
        <dbReference type="SAM" id="MobiDB-lite"/>
    </source>
</evidence>
<evidence type="ECO:0000256" key="7">
    <source>
        <dbReference type="ARBA" id="ARBA00022842"/>
    </source>
</evidence>
<feature type="binding site" evidence="9">
    <location>
        <begin position="226"/>
        <end position="229"/>
    </location>
    <ligand>
        <name>GTP</name>
        <dbReference type="ChEBI" id="CHEBI:37565"/>
    </ligand>
</feature>